<dbReference type="EMBL" id="CP078145">
    <property type="protein sequence ID" value="QXN90295.1"/>
    <property type="molecule type" value="Genomic_DNA"/>
</dbReference>
<accession>A0ABX8RL21</accession>
<name>A0ABX8RL21_NOCIO</name>
<organism evidence="2 3">
    <name type="scientific">Nocardia iowensis</name>
    <dbReference type="NCBI Taxonomy" id="204891"/>
    <lineage>
        <taxon>Bacteria</taxon>
        <taxon>Bacillati</taxon>
        <taxon>Actinomycetota</taxon>
        <taxon>Actinomycetes</taxon>
        <taxon>Mycobacteriales</taxon>
        <taxon>Nocardiaceae</taxon>
        <taxon>Nocardia</taxon>
    </lineage>
</organism>
<evidence type="ECO:0000256" key="1">
    <source>
        <dbReference type="SAM" id="SignalP"/>
    </source>
</evidence>
<feature type="signal peptide" evidence="1">
    <location>
        <begin position="1"/>
        <end position="22"/>
    </location>
</feature>
<gene>
    <name evidence="2" type="ORF">KV110_33535</name>
</gene>
<evidence type="ECO:0000313" key="3">
    <source>
        <dbReference type="Proteomes" id="UP000694257"/>
    </source>
</evidence>
<evidence type="ECO:0000313" key="2">
    <source>
        <dbReference type="EMBL" id="QXN90295.1"/>
    </source>
</evidence>
<keyword evidence="3" id="KW-1185">Reference proteome</keyword>
<dbReference type="Proteomes" id="UP000694257">
    <property type="component" value="Chromosome"/>
</dbReference>
<proteinExistence type="predicted"/>
<sequence length="157" mass="16463">MRNTLTCTRSTTAIIATAIAFAGGSAGAIAPAYASPPATFVSAKSCGFEFTYSRPSVYPPKITGNGVAQCDVPPDEHILTLALEYQQGGKWVNAAYITDPAIPPGPPNFRSYEVSAACYAGTWRVTMSVAGKLGGNPFVFSDRSGTREVSTSQCPSR</sequence>
<dbReference type="RefSeq" id="WP_218471167.1">
    <property type="nucleotide sequence ID" value="NZ_BAABJN010000006.1"/>
</dbReference>
<evidence type="ECO:0008006" key="4">
    <source>
        <dbReference type="Google" id="ProtNLM"/>
    </source>
</evidence>
<keyword evidence="1" id="KW-0732">Signal</keyword>
<feature type="chain" id="PRO_5046170202" description="Secreted protein" evidence="1">
    <location>
        <begin position="23"/>
        <end position="157"/>
    </location>
</feature>
<reference evidence="2 3" key="1">
    <citation type="submission" date="2021-07" db="EMBL/GenBank/DDBJ databases">
        <title>Whole Genome Sequence of Nocardia Iowensis.</title>
        <authorList>
            <person name="Lamm A."/>
            <person name="Collins-Fairclough A.M."/>
            <person name="Bunk B."/>
            <person name="Sproer C."/>
        </authorList>
    </citation>
    <scope>NUCLEOTIDE SEQUENCE [LARGE SCALE GENOMIC DNA]</scope>
    <source>
        <strain evidence="2 3">NRRL 5646</strain>
    </source>
</reference>
<protein>
    <recommendedName>
        <fullName evidence="4">Secreted protein</fullName>
    </recommendedName>
</protein>